<feature type="domain" description="Fibronectin type-III" evidence="12">
    <location>
        <begin position="129"/>
        <end position="224"/>
    </location>
</feature>
<evidence type="ECO:0000256" key="3">
    <source>
        <dbReference type="ARBA" id="ARBA00022692"/>
    </source>
</evidence>
<evidence type="ECO:0000256" key="5">
    <source>
        <dbReference type="ARBA" id="ARBA00022737"/>
    </source>
</evidence>
<feature type="compositionally biased region" description="Basic and acidic residues" evidence="10">
    <location>
        <begin position="477"/>
        <end position="516"/>
    </location>
</feature>
<comment type="subcellular location">
    <subcellularLocation>
        <location evidence="1">Membrane</location>
        <topology evidence="1">Single-pass type I membrane protein</topology>
    </subcellularLocation>
</comment>
<dbReference type="SMART" id="SM00060">
    <property type="entry name" value="FN3"/>
    <property type="match status" value="2"/>
</dbReference>
<organism evidence="13 14">
    <name type="scientific">Liparis tanakae</name>
    <name type="common">Tanaka's snailfish</name>
    <dbReference type="NCBI Taxonomy" id="230148"/>
    <lineage>
        <taxon>Eukaryota</taxon>
        <taxon>Metazoa</taxon>
        <taxon>Chordata</taxon>
        <taxon>Craniata</taxon>
        <taxon>Vertebrata</taxon>
        <taxon>Euteleostomi</taxon>
        <taxon>Actinopterygii</taxon>
        <taxon>Neopterygii</taxon>
        <taxon>Teleostei</taxon>
        <taxon>Neoteleostei</taxon>
        <taxon>Acanthomorphata</taxon>
        <taxon>Eupercaria</taxon>
        <taxon>Perciformes</taxon>
        <taxon>Cottioidei</taxon>
        <taxon>Cottales</taxon>
        <taxon>Liparidae</taxon>
        <taxon>Liparis</taxon>
    </lineage>
</organism>
<evidence type="ECO:0000256" key="11">
    <source>
        <dbReference type="SAM" id="SignalP"/>
    </source>
</evidence>
<gene>
    <name evidence="13" type="primary">Il6st</name>
    <name evidence="13" type="ORF">EYF80_009091</name>
</gene>
<dbReference type="InterPro" id="IPR013783">
    <property type="entry name" value="Ig-like_fold"/>
</dbReference>
<comment type="similarity">
    <text evidence="2">Belongs to the type I cytokine receptor family. Type 2 subfamily.</text>
</comment>
<dbReference type="PANTHER" id="PTHR48423:SF1">
    <property type="entry name" value="INTERLEUKIN-27 RECEPTOR SUBUNIT ALPHA"/>
    <property type="match status" value="1"/>
</dbReference>
<protein>
    <submittedName>
        <fullName evidence="13">Interleukin-6 receptor subunit beta</fullName>
    </submittedName>
</protein>
<evidence type="ECO:0000256" key="1">
    <source>
        <dbReference type="ARBA" id="ARBA00004479"/>
    </source>
</evidence>
<proteinExistence type="inferred from homology"/>
<keyword evidence="3" id="KW-0812">Transmembrane</keyword>
<dbReference type="EMBL" id="SRLO01000053">
    <property type="protein sequence ID" value="TNN80585.1"/>
    <property type="molecule type" value="Genomic_DNA"/>
</dbReference>
<feature type="chain" id="PRO_5021289521" evidence="11">
    <location>
        <begin position="26"/>
        <end position="549"/>
    </location>
</feature>
<dbReference type="Gene3D" id="2.60.40.10">
    <property type="entry name" value="Immunoglobulins"/>
    <property type="match status" value="4"/>
</dbReference>
<evidence type="ECO:0000313" key="13">
    <source>
        <dbReference type="EMBL" id="TNN80585.1"/>
    </source>
</evidence>
<feature type="signal peptide" evidence="11">
    <location>
        <begin position="1"/>
        <end position="25"/>
    </location>
</feature>
<evidence type="ECO:0000256" key="10">
    <source>
        <dbReference type="SAM" id="MobiDB-lite"/>
    </source>
</evidence>
<keyword evidence="14" id="KW-1185">Reference proteome</keyword>
<dbReference type="OrthoDB" id="5989951at2759"/>
<keyword evidence="5" id="KW-0677">Repeat</keyword>
<dbReference type="GO" id="GO:0005886">
    <property type="term" value="C:plasma membrane"/>
    <property type="evidence" value="ECO:0007669"/>
    <property type="project" value="UniProtKB-ARBA"/>
</dbReference>
<evidence type="ECO:0000256" key="7">
    <source>
        <dbReference type="ARBA" id="ARBA00023136"/>
    </source>
</evidence>
<evidence type="ECO:0000313" key="14">
    <source>
        <dbReference type="Proteomes" id="UP000314294"/>
    </source>
</evidence>
<evidence type="ECO:0000256" key="9">
    <source>
        <dbReference type="ARBA" id="ARBA00023180"/>
    </source>
</evidence>
<dbReference type="InterPro" id="IPR003961">
    <property type="entry name" value="FN3_dom"/>
</dbReference>
<keyword evidence="7" id="KW-0472">Membrane</keyword>
<dbReference type="PANTHER" id="PTHR48423">
    <property type="entry name" value="INTERLEUKIN-27 RECEPTOR SUBUNIT ALPHA"/>
    <property type="match status" value="1"/>
</dbReference>
<evidence type="ECO:0000256" key="8">
    <source>
        <dbReference type="ARBA" id="ARBA00023170"/>
    </source>
</evidence>
<keyword evidence="9" id="KW-0325">Glycoprotein</keyword>
<dbReference type="PROSITE" id="PS50853">
    <property type="entry name" value="FN3"/>
    <property type="match status" value="1"/>
</dbReference>
<reference evidence="13 14" key="1">
    <citation type="submission" date="2019-03" db="EMBL/GenBank/DDBJ databases">
        <title>First draft genome of Liparis tanakae, snailfish: a comprehensive survey of snailfish specific genes.</title>
        <authorList>
            <person name="Kim W."/>
            <person name="Song I."/>
            <person name="Jeong J.-H."/>
            <person name="Kim D."/>
            <person name="Kim S."/>
            <person name="Ryu S."/>
            <person name="Song J.Y."/>
            <person name="Lee S.K."/>
        </authorList>
    </citation>
    <scope>NUCLEOTIDE SEQUENCE [LARGE SCALE GENOMIC DNA]</scope>
    <source>
        <tissue evidence="13">Muscle</tissue>
    </source>
</reference>
<name>A0A4Z2IRT3_9TELE</name>
<dbReference type="Proteomes" id="UP000314294">
    <property type="component" value="Unassembled WGS sequence"/>
</dbReference>
<keyword evidence="4 11" id="KW-0732">Signal</keyword>
<dbReference type="InterPro" id="IPR036116">
    <property type="entry name" value="FN3_sf"/>
</dbReference>
<accession>A0A4Z2IRT3</accession>
<dbReference type="CDD" id="cd00063">
    <property type="entry name" value="FN3"/>
    <property type="match status" value="2"/>
</dbReference>
<dbReference type="AlphaFoldDB" id="A0A4Z2IRT3"/>
<comment type="caution">
    <text evidence="13">The sequence shown here is derived from an EMBL/GenBank/DDBJ whole genome shotgun (WGS) entry which is preliminary data.</text>
</comment>
<feature type="region of interest" description="Disordered" evidence="10">
    <location>
        <begin position="452"/>
        <end position="549"/>
    </location>
</feature>
<evidence type="ECO:0000256" key="4">
    <source>
        <dbReference type="ARBA" id="ARBA00022729"/>
    </source>
</evidence>
<keyword evidence="6" id="KW-1133">Transmembrane helix</keyword>
<dbReference type="SUPFAM" id="SSF49265">
    <property type="entry name" value="Fibronectin type III"/>
    <property type="match status" value="3"/>
</dbReference>
<keyword evidence="8 13" id="KW-0675">Receptor</keyword>
<evidence type="ECO:0000256" key="6">
    <source>
        <dbReference type="ARBA" id="ARBA00022989"/>
    </source>
</evidence>
<dbReference type="InterPro" id="IPR052672">
    <property type="entry name" value="Type1_Cytokine_Rcpt_Type2"/>
</dbReference>
<sequence length="549" mass="61687">MRGPGPDVMATLLSILLVIVPNCLASAPPAPPSVPQCYIRCGEENDCVDIHCSWDPKPDPELDPETNYSLHWEPAISEEGHVINGISSDGIIQRKHFKHGELRVWVQAKNQHSSATSQDARFNTADITQPLPPKVSLVTHEESLEISWNSTCNEQQFSWGHCDVQHRIEGDQVWLQDTDVFHGSYTVDILQPGTVYEFQVRCSCHTGLTSDWSAIYRIRSTETDGKLDVWRDCGISHTISDCVVSWKKLPVSQAHGLILGYKVGLSYNNNASESVTVTPVQPTGRVACEEMQCPFTFPVKDALSVSVSAYNTRGATVPSYLAMPIPGKEKNEQAIRLVMTEEKLTVSWDLPSQLSDHLQGYVVQCKQASRPPGHGFDWIKRDNQTFQLLQLSPGQEYEGFLYKVPNARNSHIFRHMKHQMNGSLSWNCIPVFEPNPQISVLEVVEIQPWALNSSSEETSDPDGFTRPVVGDGGSKTDCQDDQRKEDVAEECHGTDHRYGREEYTKMDDSDKERDREENGEDVWSSSEEEQPESGYEKHFMPTALEVLEV</sequence>
<evidence type="ECO:0000256" key="2">
    <source>
        <dbReference type="ARBA" id="ARBA00008921"/>
    </source>
</evidence>
<evidence type="ECO:0000259" key="12">
    <source>
        <dbReference type="PROSITE" id="PS50853"/>
    </source>
</evidence>